<reference evidence="3" key="1">
    <citation type="submission" date="2022-04" db="EMBL/GenBank/DDBJ databases">
        <title>Carnegiea gigantea Genome sequencing and assembly v2.</title>
        <authorList>
            <person name="Copetti D."/>
            <person name="Sanderson M.J."/>
            <person name="Burquez A."/>
            <person name="Wojciechowski M.F."/>
        </authorList>
    </citation>
    <scope>NUCLEOTIDE SEQUENCE</scope>
    <source>
        <strain evidence="3">SGP5-SGP5p</strain>
        <tissue evidence="3">Aerial part</tissue>
    </source>
</reference>
<keyword evidence="4" id="KW-1185">Reference proteome</keyword>
<protein>
    <recommendedName>
        <fullName evidence="1">Vacuolar ATPase assembly protein VMA22</fullName>
    </recommendedName>
</protein>
<accession>A0A9Q1Q948</accession>
<dbReference type="Proteomes" id="UP001153076">
    <property type="component" value="Unassembled WGS sequence"/>
</dbReference>
<dbReference type="PANTHER" id="PTHR31996:SF2">
    <property type="entry name" value="COILED-COIL DOMAIN-CONTAINING PROTEIN 115"/>
    <property type="match status" value="1"/>
</dbReference>
<feature type="compositionally biased region" description="Basic and acidic residues" evidence="2">
    <location>
        <begin position="242"/>
        <end position="253"/>
    </location>
</feature>
<dbReference type="Pfam" id="PF21730">
    <property type="entry name" value="Vma22_CCDC115"/>
    <property type="match status" value="1"/>
</dbReference>
<evidence type="ECO:0000256" key="2">
    <source>
        <dbReference type="SAM" id="MobiDB-lite"/>
    </source>
</evidence>
<dbReference type="GO" id="GO:0070072">
    <property type="term" value="P:vacuolar proton-transporting V-type ATPase complex assembly"/>
    <property type="evidence" value="ECO:0007669"/>
    <property type="project" value="InterPro"/>
</dbReference>
<feature type="region of interest" description="Disordered" evidence="2">
    <location>
        <begin position="1"/>
        <end position="26"/>
    </location>
</feature>
<proteinExistence type="predicted"/>
<feature type="region of interest" description="Disordered" evidence="2">
    <location>
        <begin position="139"/>
        <end position="163"/>
    </location>
</feature>
<name>A0A9Q1Q948_9CARY</name>
<dbReference type="InterPro" id="IPR040357">
    <property type="entry name" value="Vma22/CCDC115"/>
</dbReference>
<dbReference type="AlphaFoldDB" id="A0A9Q1Q948"/>
<feature type="compositionally biased region" description="Polar residues" evidence="2">
    <location>
        <begin position="14"/>
        <end position="26"/>
    </location>
</feature>
<sequence>MSDLGEIESPEILKQSQMNEADNQNQRVEDEDVLKFMDSLDAYLCLLHSLSSTLRQGWFDFASARYSMGASRVNSALLDLKEHPAPTYLEVRKAQGKSEIGEPHFALCKWGSCATGDSSETEDSDVLLLDSNSNIRQRYKDTSKAPVEGSNSPVGVPSTAADDRVQKERSKSLAVFGTLVSPKLRAAQLSFETALGTLVEIANARASMLSAFDQGFKTRPFRPGTAEYTRNYTSTNRKRLKNWSELRSTVERPRRPRCNATRTNDS</sequence>
<dbReference type="PANTHER" id="PTHR31996">
    <property type="entry name" value="COILED-COIL DOMAIN-CONTAINING PROTEIN 115"/>
    <property type="match status" value="1"/>
</dbReference>
<evidence type="ECO:0000256" key="1">
    <source>
        <dbReference type="ARBA" id="ARBA00093634"/>
    </source>
</evidence>
<organism evidence="3 4">
    <name type="scientific">Carnegiea gigantea</name>
    <dbReference type="NCBI Taxonomy" id="171969"/>
    <lineage>
        <taxon>Eukaryota</taxon>
        <taxon>Viridiplantae</taxon>
        <taxon>Streptophyta</taxon>
        <taxon>Embryophyta</taxon>
        <taxon>Tracheophyta</taxon>
        <taxon>Spermatophyta</taxon>
        <taxon>Magnoliopsida</taxon>
        <taxon>eudicotyledons</taxon>
        <taxon>Gunneridae</taxon>
        <taxon>Pentapetalae</taxon>
        <taxon>Caryophyllales</taxon>
        <taxon>Cactineae</taxon>
        <taxon>Cactaceae</taxon>
        <taxon>Cactoideae</taxon>
        <taxon>Echinocereeae</taxon>
        <taxon>Carnegiea</taxon>
    </lineage>
</organism>
<evidence type="ECO:0000313" key="3">
    <source>
        <dbReference type="EMBL" id="KAJ8433558.1"/>
    </source>
</evidence>
<dbReference type="OrthoDB" id="408631at2759"/>
<evidence type="ECO:0000313" key="4">
    <source>
        <dbReference type="Proteomes" id="UP001153076"/>
    </source>
</evidence>
<gene>
    <name evidence="3" type="ORF">Cgig2_018111</name>
</gene>
<dbReference type="EMBL" id="JAKOGI010000531">
    <property type="protein sequence ID" value="KAJ8433558.1"/>
    <property type="molecule type" value="Genomic_DNA"/>
</dbReference>
<feature type="region of interest" description="Disordered" evidence="2">
    <location>
        <begin position="240"/>
        <end position="266"/>
    </location>
</feature>
<comment type="caution">
    <text evidence="3">The sequence shown here is derived from an EMBL/GenBank/DDBJ whole genome shotgun (WGS) entry which is preliminary data.</text>
</comment>
<dbReference type="GO" id="GO:0051082">
    <property type="term" value="F:unfolded protein binding"/>
    <property type="evidence" value="ECO:0007669"/>
    <property type="project" value="TreeGrafter"/>
</dbReference>